<protein>
    <recommendedName>
        <fullName evidence="2">PD-(D/E)XK endonuclease-like domain-containing protein</fullName>
    </recommendedName>
</protein>
<sequence>MTTPVIPGWSRTSDVRNLVLTDACPMNVVLNWLYPDEVAGTVWWVLGSTLHKGIELTTADDLSYQDGLAECFLEMKMLLHANRKVGTIESSSARRKRSLATIDEDITRMYTTWWNAVHPDGASRLHWYDDYDWPPKVEYMISLPDEVKRSDAALFTEVDAIFEGGPSDRPVAIVDWKTGSSKTADHAQLQIYRYGLHMEDRNVPPMSRVVSDLWFPNGAGSFIGWFHHLDANKIQIVDPYLGNTVVQHWLTMTSAYKKAMVEENTIVATNSFLCQNYNNAQALCPTCAPEPTEVKEWHEILGRLERAKVQKVPTGLLSSEDSHGKDDDG</sequence>
<dbReference type="AlphaFoldDB" id="A0A0F8ZT74"/>
<evidence type="ECO:0000313" key="1">
    <source>
        <dbReference type="EMBL" id="KKK97003.1"/>
    </source>
</evidence>
<evidence type="ECO:0008006" key="2">
    <source>
        <dbReference type="Google" id="ProtNLM"/>
    </source>
</evidence>
<comment type="caution">
    <text evidence="1">The sequence shown here is derived from an EMBL/GenBank/DDBJ whole genome shotgun (WGS) entry which is preliminary data.</text>
</comment>
<organism evidence="1">
    <name type="scientific">marine sediment metagenome</name>
    <dbReference type="NCBI Taxonomy" id="412755"/>
    <lineage>
        <taxon>unclassified sequences</taxon>
        <taxon>metagenomes</taxon>
        <taxon>ecological metagenomes</taxon>
    </lineage>
</organism>
<reference evidence="1" key="1">
    <citation type="journal article" date="2015" name="Nature">
        <title>Complex archaea that bridge the gap between prokaryotes and eukaryotes.</title>
        <authorList>
            <person name="Spang A."/>
            <person name="Saw J.H."/>
            <person name="Jorgensen S.L."/>
            <person name="Zaremba-Niedzwiedzka K."/>
            <person name="Martijn J."/>
            <person name="Lind A.E."/>
            <person name="van Eijk R."/>
            <person name="Schleper C."/>
            <person name="Guy L."/>
            <person name="Ettema T.J."/>
        </authorList>
    </citation>
    <scope>NUCLEOTIDE SEQUENCE</scope>
</reference>
<name>A0A0F8ZT74_9ZZZZ</name>
<gene>
    <name evidence="1" type="ORF">LCGC14_2657110</name>
</gene>
<dbReference type="EMBL" id="LAZR01046238">
    <property type="protein sequence ID" value="KKK97003.1"/>
    <property type="molecule type" value="Genomic_DNA"/>
</dbReference>
<proteinExistence type="predicted"/>
<accession>A0A0F8ZT74</accession>